<evidence type="ECO:0000313" key="2">
    <source>
        <dbReference type="Proteomes" id="UP000324800"/>
    </source>
</evidence>
<comment type="caution">
    <text evidence="1">The sequence shown here is derived from an EMBL/GenBank/DDBJ whole genome shotgun (WGS) entry which is preliminary data.</text>
</comment>
<sequence length="272" mass="30585">MAVAVGICGGSIVNNNLDIKSALSSIGCFFSRIHEGRQIYKEEIDDHISFPPQPELIKPSEEQFEEEGGNEEIEALLINKGRNKFDDDSINVRAIRAKEIIKFGSCLRLNLYPLQSHNGMNLLTVFPDGCFAYVAVDAKIYTYRLHSGLLQSGKNTNWKGRAEETWGVALPQLEDWPSADNAIFAVSANTHLITLIDEKPVSQNCDYCIKRRENEDIIQIEEERVHLHMNEIITQGLVLEEEATKTTFLTLTYQDVVSSFAHVLLMGHSLFG</sequence>
<protein>
    <submittedName>
        <fullName evidence="1">Uncharacterized protein</fullName>
    </submittedName>
</protein>
<proteinExistence type="predicted"/>
<gene>
    <name evidence="1" type="ORF">EZS28_003166</name>
</gene>
<evidence type="ECO:0000313" key="1">
    <source>
        <dbReference type="EMBL" id="KAA6401306.1"/>
    </source>
</evidence>
<accession>A0A5J4X3H8</accession>
<dbReference type="AlphaFoldDB" id="A0A5J4X3H8"/>
<dbReference type="EMBL" id="SNRW01000411">
    <property type="protein sequence ID" value="KAA6401306.1"/>
    <property type="molecule type" value="Genomic_DNA"/>
</dbReference>
<dbReference type="OrthoDB" id="5591786at2759"/>
<organism evidence="1 2">
    <name type="scientific">Streblomastix strix</name>
    <dbReference type="NCBI Taxonomy" id="222440"/>
    <lineage>
        <taxon>Eukaryota</taxon>
        <taxon>Metamonada</taxon>
        <taxon>Preaxostyla</taxon>
        <taxon>Oxymonadida</taxon>
        <taxon>Streblomastigidae</taxon>
        <taxon>Streblomastix</taxon>
    </lineage>
</organism>
<dbReference type="Proteomes" id="UP000324800">
    <property type="component" value="Unassembled WGS sequence"/>
</dbReference>
<name>A0A5J4X3H8_9EUKA</name>
<reference evidence="1 2" key="1">
    <citation type="submission" date="2019-03" db="EMBL/GenBank/DDBJ databases">
        <title>Single cell metagenomics reveals metabolic interactions within the superorganism composed of flagellate Streblomastix strix and complex community of Bacteroidetes bacteria on its surface.</title>
        <authorList>
            <person name="Treitli S.C."/>
            <person name="Kolisko M."/>
            <person name="Husnik F."/>
            <person name="Keeling P."/>
            <person name="Hampl V."/>
        </authorList>
    </citation>
    <scope>NUCLEOTIDE SEQUENCE [LARGE SCALE GENOMIC DNA]</scope>
    <source>
        <strain evidence="1">ST1C</strain>
    </source>
</reference>